<sequence length="147" mass="15646">MVPPQTAPNQVIQPTVANTVGTSTPAVVITPQMTTTALPGQAGVGPQTVATGATLAQPGLSAVAPQVAGTYTSGYGGYYGPGYGTGYYSAGYNTGYGTYPAQSAMQVPQGSTVIVQREPSYQRRHHHHHRRRPRSADTYYRDYAYDY</sequence>
<dbReference type="Proteomes" id="UP000250043">
    <property type="component" value="Unassembled WGS sequence"/>
</dbReference>
<organism evidence="1 2">
    <name type="scientific">Obba rivulosa</name>
    <dbReference type="NCBI Taxonomy" id="1052685"/>
    <lineage>
        <taxon>Eukaryota</taxon>
        <taxon>Fungi</taxon>
        <taxon>Dikarya</taxon>
        <taxon>Basidiomycota</taxon>
        <taxon>Agaricomycotina</taxon>
        <taxon>Agaricomycetes</taxon>
        <taxon>Polyporales</taxon>
        <taxon>Gelatoporiaceae</taxon>
        <taxon>Obba</taxon>
    </lineage>
</organism>
<proteinExistence type="predicted"/>
<dbReference type="EMBL" id="KV722386">
    <property type="protein sequence ID" value="OCH91376.1"/>
    <property type="molecule type" value="Genomic_DNA"/>
</dbReference>
<protein>
    <submittedName>
        <fullName evidence="1">Uncharacterized protein</fullName>
    </submittedName>
</protein>
<reference evidence="1 2" key="1">
    <citation type="submission" date="2016-07" db="EMBL/GenBank/DDBJ databases">
        <title>Draft genome of the white-rot fungus Obba rivulosa 3A-2.</title>
        <authorList>
            <consortium name="DOE Joint Genome Institute"/>
            <person name="Miettinen O."/>
            <person name="Riley R."/>
            <person name="Acob R."/>
            <person name="Barry K."/>
            <person name="Cullen D."/>
            <person name="De Vries R."/>
            <person name="Hainaut M."/>
            <person name="Hatakka A."/>
            <person name="Henrissat B."/>
            <person name="Hilden K."/>
            <person name="Kuo R."/>
            <person name="Labutti K."/>
            <person name="Lipzen A."/>
            <person name="Makela M.R."/>
            <person name="Sandor L."/>
            <person name="Spatafora J.W."/>
            <person name="Grigoriev I.V."/>
            <person name="Hibbett D.S."/>
        </authorList>
    </citation>
    <scope>NUCLEOTIDE SEQUENCE [LARGE SCALE GENOMIC DNA]</scope>
    <source>
        <strain evidence="1 2">3A-2</strain>
    </source>
</reference>
<name>A0A8E2DLU1_9APHY</name>
<accession>A0A8E2DLU1</accession>
<dbReference type="AlphaFoldDB" id="A0A8E2DLU1"/>
<gene>
    <name evidence="1" type="ORF">OBBRIDRAFT_527077</name>
</gene>
<evidence type="ECO:0000313" key="2">
    <source>
        <dbReference type="Proteomes" id="UP000250043"/>
    </source>
</evidence>
<keyword evidence="2" id="KW-1185">Reference proteome</keyword>
<evidence type="ECO:0000313" key="1">
    <source>
        <dbReference type="EMBL" id="OCH91376.1"/>
    </source>
</evidence>
<dbReference type="OrthoDB" id="10642540at2759"/>